<dbReference type="HOGENOM" id="CLU_1441290_0_0_1"/>
<evidence type="ECO:0000313" key="1">
    <source>
        <dbReference type="EMBL" id="CBX97211.1"/>
    </source>
</evidence>
<name>E5A0R5_LEPMJ</name>
<organism evidence="2">
    <name type="scientific">Leptosphaeria maculans (strain JN3 / isolate v23.1.3 / race Av1-4-5-6-7-8)</name>
    <name type="common">Blackleg fungus</name>
    <name type="synonym">Phoma lingam</name>
    <dbReference type="NCBI Taxonomy" id="985895"/>
    <lineage>
        <taxon>Eukaryota</taxon>
        <taxon>Fungi</taxon>
        <taxon>Dikarya</taxon>
        <taxon>Ascomycota</taxon>
        <taxon>Pezizomycotina</taxon>
        <taxon>Dothideomycetes</taxon>
        <taxon>Pleosporomycetidae</taxon>
        <taxon>Pleosporales</taxon>
        <taxon>Pleosporineae</taxon>
        <taxon>Leptosphaeriaceae</taxon>
        <taxon>Plenodomus</taxon>
        <taxon>Plenodomus lingam/Leptosphaeria maculans species complex</taxon>
    </lineage>
</organism>
<keyword evidence="2" id="KW-1185">Reference proteome</keyword>
<reference evidence="2" key="1">
    <citation type="journal article" date="2011" name="Nat. Commun.">
        <title>Effector diversification within compartments of the Leptosphaeria maculans genome affected by Repeat-Induced Point mutations.</title>
        <authorList>
            <person name="Rouxel T."/>
            <person name="Grandaubert J."/>
            <person name="Hane J.K."/>
            <person name="Hoede C."/>
            <person name="van de Wouw A.P."/>
            <person name="Couloux A."/>
            <person name="Dominguez V."/>
            <person name="Anthouard V."/>
            <person name="Bally P."/>
            <person name="Bourras S."/>
            <person name="Cozijnsen A.J."/>
            <person name="Ciuffetti L.M."/>
            <person name="Degrave A."/>
            <person name="Dilmaghani A."/>
            <person name="Duret L."/>
            <person name="Fudal I."/>
            <person name="Goodwin S.B."/>
            <person name="Gout L."/>
            <person name="Glaser N."/>
            <person name="Linglin J."/>
            <person name="Kema G.H.J."/>
            <person name="Lapalu N."/>
            <person name="Lawrence C.B."/>
            <person name="May K."/>
            <person name="Meyer M."/>
            <person name="Ollivier B."/>
            <person name="Poulain J."/>
            <person name="Schoch C.L."/>
            <person name="Simon A."/>
            <person name="Spatafora J.W."/>
            <person name="Stachowiak A."/>
            <person name="Turgeon B.G."/>
            <person name="Tyler B.M."/>
            <person name="Vincent D."/>
            <person name="Weissenbach J."/>
            <person name="Amselem J."/>
            <person name="Quesneville H."/>
            <person name="Oliver R.P."/>
            <person name="Wincker P."/>
            <person name="Balesdent M.-H."/>
            <person name="Howlett B.J."/>
        </authorList>
    </citation>
    <scope>NUCLEOTIDE SEQUENCE [LARGE SCALE GENOMIC DNA]</scope>
    <source>
        <strain evidence="2">JN3 / isolate v23.1.3 / race Av1-4-5-6-7-8</strain>
    </source>
</reference>
<dbReference type="AlphaFoldDB" id="E5A0R5"/>
<gene>
    <name evidence="1" type="ORF">LEMA_P103420.1</name>
</gene>
<sequence length="188" mass="20323">MAAFIYISFADGFATRKPRDEKDLALGAIPGFSCDLPFGNVASTGLTPTVHGLRSRLSILPYLFAYAPFRCVILFNLQGEPKASLPYDLNLGTAKHGRVTERKCTSKLSYVHDQLKNNASRFVVNAAIATGNIKVAIVRTISSLCSRHACTDSHGEVRESGSQYNPLGKSGKPTDFSILALSEGRLSN</sequence>
<proteinExistence type="predicted"/>
<protein>
    <submittedName>
        <fullName evidence="1">Predicted protein</fullName>
    </submittedName>
</protein>
<evidence type="ECO:0000313" key="2">
    <source>
        <dbReference type="Proteomes" id="UP000002668"/>
    </source>
</evidence>
<dbReference type="InParanoid" id="E5A0R5"/>
<dbReference type="Proteomes" id="UP000002668">
    <property type="component" value="Genome"/>
</dbReference>
<accession>E5A0R5</accession>
<dbReference type="EMBL" id="FP929131">
    <property type="protein sequence ID" value="CBX97211.1"/>
    <property type="molecule type" value="Genomic_DNA"/>
</dbReference>
<dbReference type="VEuPathDB" id="FungiDB:LEMA_P103420.1"/>